<evidence type="ECO:0008006" key="4">
    <source>
        <dbReference type="Google" id="ProtNLM"/>
    </source>
</evidence>
<evidence type="ECO:0000313" key="2">
    <source>
        <dbReference type="EMBL" id="UTZ34927.1"/>
    </source>
</evidence>
<evidence type="ECO:0000256" key="1">
    <source>
        <dbReference type="SAM" id="Phobius"/>
    </source>
</evidence>
<evidence type="ECO:0000313" key="3">
    <source>
        <dbReference type="Proteomes" id="UP001059912"/>
    </source>
</evidence>
<dbReference type="Proteomes" id="UP001059912">
    <property type="component" value="Plasmid unnamed1"/>
</dbReference>
<geneLocation type="plasmid" evidence="2 3">
    <name>unnamed1</name>
</geneLocation>
<reference evidence="2" key="1">
    <citation type="submission" date="2020-03" db="EMBL/GenBank/DDBJ databases">
        <title>Five strains of Vibrio campbellii isolated from Mariana Trench.</title>
        <authorList>
            <person name="Liang J."/>
            <person name="Zhang X.-H."/>
        </authorList>
    </citation>
    <scope>NUCLEOTIDE SEQUENCE</scope>
    <source>
        <strain evidence="2">LJC013</strain>
        <plasmid evidence="2">unnamed1</plasmid>
    </source>
</reference>
<sequence>MKWKAKLVTNAAILWAVWFVICLIIVGNNELTNRQIDAAAALQKYKEECVIGGGKVRHETSFLIGNVYCQEDDGNEIVFFHHSKFSVAGLSLDLVQLLTFGLLDTSELKSELSKN</sequence>
<keyword evidence="3" id="KW-1185">Reference proteome</keyword>
<keyword evidence="1" id="KW-0812">Transmembrane</keyword>
<feature type="transmembrane region" description="Helical" evidence="1">
    <location>
        <begin position="7"/>
        <end position="26"/>
    </location>
</feature>
<protein>
    <recommendedName>
        <fullName evidence="4">TMhelix containing protein</fullName>
    </recommendedName>
</protein>
<organism evidence="2 3">
    <name type="scientific">Vibrio campbellii</name>
    <dbReference type="NCBI Taxonomy" id="680"/>
    <lineage>
        <taxon>Bacteria</taxon>
        <taxon>Pseudomonadati</taxon>
        <taxon>Pseudomonadota</taxon>
        <taxon>Gammaproteobacteria</taxon>
        <taxon>Vibrionales</taxon>
        <taxon>Vibrionaceae</taxon>
        <taxon>Vibrio</taxon>
    </lineage>
</organism>
<keyword evidence="1" id="KW-0472">Membrane</keyword>
<accession>A0ABY5IKY8</accession>
<dbReference type="EMBL" id="CP050472">
    <property type="protein sequence ID" value="UTZ34927.1"/>
    <property type="molecule type" value="Genomic_DNA"/>
</dbReference>
<keyword evidence="2" id="KW-0614">Plasmid</keyword>
<proteinExistence type="predicted"/>
<name>A0ABY5IKY8_9VIBR</name>
<keyword evidence="1" id="KW-1133">Transmembrane helix</keyword>
<dbReference type="RefSeq" id="WP_255904891.1">
    <property type="nucleotide sequence ID" value="NZ_CP050472.1"/>
</dbReference>
<gene>
    <name evidence="2" type="ORF">HB762_27070</name>
</gene>